<dbReference type="Pfam" id="PF00230">
    <property type="entry name" value="MIP"/>
    <property type="match status" value="1"/>
</dbReference>
<dbReference type="PATRIC" id="fig|1280946.3.peg.2954"/>
<feature type="transmembrane region" description="Helical" evidence="7">
    <location>
        <begin position="106"/>
        <end position="127"/>
    </location>
</feature>
<feature type="transmembrane region" description="Helical" evidence="7">
    <location>
        <begin position="73"/>
        <end position="99"/>
    </location>
</feature>
<dbReference type="GO" id="GO:0015267">
    <property type="term" value="F:channel activity"/>
    <property type="evidence" value="ECO:0007669"/>
    <property type="project" value="InterPro"/>
</dbReference>
<dbReference type="GO" id="GO:0016020">
    <property type="term" value="C:membrane"/>
    <property type="evidence" value="ECO:0007669"/>
    <property type="project" value="UniProtKB-SubCell"/>
</dbReference>
<keyword evidence="5 7" id="KW-0472">Membrane</keyword>
<accession>A0A062TWZ2</accession>
<feature type="transmembrane region" description="Helical" evidence="7">
    <location>
        <begin position="147"/>
        <end position="166"/>
    </location>
</feature>
<protein>
    <recommendedName>
        <fullName evidence="10">MIP family protein</fullName>
    </recommendedName>
</protein>
<organism evidence="8 9">
    <name type="scientific">Hyphomonas beringensis</name>
    <dbReference type="NCBI Taxonomy" id="1280946"/>
    <lineage>
        <taxon>Bacteria</taxon>
        <taxon>Pseudomonadati</taxon>
        <taxon>Pseudomonadota</taxon>
        <taxon>Alphaproteobacteria</taxon>
        <taxon>Hyphomonadales</taxon>
        <taxon>Hyphomonadaceae</taxon>
        <taxon>Hyphomonas</taxon>
    </lineage>
</organism>
<evidence type="ECO:0000256" key="4">
    <source>
        <dbReference type="ARBA" id="ARBA00022989"/>
    </source>
</evidence>
<dbReference type="EMBL" id="AWFF01000065">
    <property type="protein sequence ID" value="KCZ52546.1"/>
    <property type="molecule type" value="Genomic_DNA"/>
</dbReference>
<evidence type="ECO:0000313" key="8">
    <source>
        <dbReference type="EMBL" id="KCZ52546.1"/>
    </source>
</evidence>
<dbReference type="InterPro" id="IPR023271">
    <property type="entry name" value="Aquaporin-like"/>
</dbReference>
<feature type="transmembrane region" description="Helical" evidence="7">
    <location>
        <begin position="178"/>
        <end position="197"/>
    </location>
</feature>
<dbReference type="PRINTS" id="PR00783">
    <property type="entry name" value="MINTRINSICP"/>
</dbReference>
<feature type="transmembrane region" description="Helical" evidence="7">
    <location>
        <begin position="31"/>
        <end position="53"/>
    </location>
</feature>
<evidence type="ECO:0000256" key="5">
    <source>
        <dbReference type="ARBA" id="ARBA00023136"/>
    </source>
</evidence>
<dbReference type="InterPro" id="IPR034294">
    <property type="entry name" value="Aquaporin_transptr"/>
</dbReference>
<evidence type="ECO:0000256" key="7">
    <source>
        <dbReference type="SAM" id="Phobius"/>
    </source>
</evidence>
<keyword evidence="9" id="KW-1185">Reference proteome</keyword>
<dbReference type="PANTHER" id="PTHR45724">
    <property type="entry name" value="AQUAPORIN NIP2-1"/>
    <property type="match status" value="1"/>
</dbReference>
<dbReference type="Proteomes" id="UP000027037">
    <property type="component" value="Unassembled WGS sequence"/>
</dbReference>
<evidence type="ECO:0000313" key="9">
    <source>
        <dbReference type="Proteomes" id="UP000027037"/>
    </source>
</evidence>
<evidence type="ECO:0000256" key="1">
    <source>
        <dbReference type="ARBA" id="ARBA00004141"/>
    </source>
</evidence>
<feature type="transmembrane region" description="Helical" evidence="7">
    <location>
        <begin position="217"/>
        <end position="239"/>
    </location>
</feature>
<comment type="similarity">
    <text evidence="6">Belongs to the MIP/aquaporin (TC 1.A.8) family.</text>
</comment>
<dbReference type="InterPro" id="IPR000425">
    <property type="entry name" value="MIP"/>
</dbReference>
<gene>
    <name evidence="8" type="ORF">HY29_04505</name>
</gene>
<comment type="caution">
    <text evidence="8">The sequence shown here is derived from an EMBL/GenBank/DDBJ whole genome shotgun (WGS) entry which is preliminary data.</text>
</comment>
<dbReference type="STRING" id="1280946.HY29_04505"/>
<dbReference type="Gene3D" id="1.20.1080.10">
    <property type="entry name" value="Glycerol uptake facilitator protein"/>
    <property type="match status" value="1"/>
</dbReference>
<keyword evidence="2 6" id="KW-0813">Transport</keyword>
<evidence type="ECO:0000256" key="6">
    <source>
        <dbReference type="RuleBase" id="RU000477"/>
    </source>
</evidence>
<dbReference type="OrthoDB" id="9807293at2"/>
<keyword evidence="4 7" id="KW-1133">Transmembrane helix</keyword>
<sequence>MTKQTGALRHQIDAGASLEPPLLLFSVSRRLVAEALGTALLLAVVIGSGIMGQRLAGGNEAMALMANTVATGAGLYVLITMLGPVSGAHFNPVVTLAFFLRREITLPLALAYLAMQVAGGILGVWAAHLMFDEAVLQVSTHGRDGAAQVFSEGIATFGLVAAILAGVRLRPEAVPMMVGLYISAAYWFTASTSFANPAVTIARGLSDTFAGIAPQSILPFIAAQLIGAVSATVFCGWLFRERPV</sequence>
<evidence type="ECO:0000256" key="3">
    <source>
        <dbReference type="ARBA" id="ARBA00022692"/>
    </source>
</evidence>
<name>A0A062TWZ2_9PROT</name>
<dbReference type="eggNOG" id="COG0580">
    <property type="taxonomic scope" value="Bacteria"/>
</dbReference>
<comment type="subcellular location">
    <subcellularLocation>
        <location evidence="1">Membrane</location>
        <topology evidence="1">Multi-pass membrane protein</topology>
    </subcellularLocation>
</comment>
<evidence type="ECO:0008006" key="10">
    <source>
        <dbReference type="Google" id="ProtNLM"/>
    </source>
</evidence>
<dbReference type="SUPFAM" id="SSF81338">
    <property type="entry name" value="Aquaporin-like"/>
    <property type="match status" value="1"/>
</dbReference>
<evidence type="ECO:0000256" key="2">
    <source>
        <dbReference type="ARBA" id="ARBA00022448"/>
    </source>
</evidence>
<reference evidence="8 9" key="1">
    <citation type="journal article" date="2014" name="Antonie Van Leeuwenhoek">
        <title>Hyphomonas beringensis sp. nov. and Hyphomonas chukchiensis sp. nov., isolated from surface seawater of the Bering Sea and Chukchi Sea.</title>
        <authorList>
            <person name="Li C."/>
            <person name="Lai Q."/>
            <person name="Li G."/>
            <person name="Dong C."/>
            <person name="Wang J."/>
            <person name="Liao Y."/>
            <person name="Shao Z."/>
        </authorList>
    </citation>
    <scope>NUCLEOTIDE SEQUENCE [LARGE SCALE GENOMIC DNA]</scope>
    <source>
        <strain evidence="8 9">25B14_1</strain>
    </source>
</reference>
<dbReference type="AlphaFoldDB" id="A0A062TWZ2"/>
<keyword evidence="3 6" id="KW-0812">Transmembrane</keyword>
<proteinExistence type="inferred from homology"/>
<dbReference type="PANTHER" id="PTHR45724:SF13">
    <property type="entry name" value="AQUAPORIN NIP1-1-RELATED"/>
    <property type="match status" value="1"/>
</dbReference>
<dbReference type="RefSeq" id="WP_081811436.1">
    <property type="nucleotide sequence ID" value="NZ_AWFF01000065.1"/>
</dbReference>